<name>D6WKI2_TRICA</name>
<dbReference type="AlphaFoldDB" id="D6WKI2"/>
<reference evidence="5 6" key="1">
    <citation type="journal article" date="2008" name="Nature">
        <title>The genome of the model beetle and pest Tribolium castaneum.</title>
        <authorList>
            <consortium name="Tribolium Genome Sequencing Consortium"/>
            <person name="Richards S."/>
            <person name="Gibbs R.A."/>
            <person name="Weinstock G.M."/>
            <person name="Brown S.J."/>
            <person name="Denell R."/>
            <person name="Beeman R.W."/>
            <person name="Gibbs R."/>
            <person name="Beeman R.W."/>
            <person name="Brown S.J."/>
            <person name="Bucher G."/>
            <person name="Friedrich M."/>
            <person name="Grimmelikhuijzen C.J."/>
            <person name="Klingler M."/>
            <person name="Lorenzen M."/>
            <person name="Richards S."/>
            <person name="Roth S."/>
            <person name="Schroder R."/>
            <person name="Tautz D."/>
            <person name="Zdobnov E.M."/>
            <person name="Muzny D."/>
            <person name="Gibbs R.A."/>
            <person name="Weinstock G.M."/>
            <person name="Attaway T."/>
            <person name="Bell S."/>
            <person name="Buhay C.J."/>
            <person name="Chandrabose M.N."/>
            <person name="Chavez D."/>
            <person name="Clerk-Blankenburg K.P."/>
            <person name="Cree A."/>
            <person name="Dao M."/>
            <person name="Davis C."/>
            <person name="Chacko J."/>
            <person name="Dinh H."/>
            <person name="Dugan-Rocha S."/>
            <person name="Fowler G."/>
            <person name="Garner T.T."/>
            <person name="Garnes J."/>
            <person name="Gnirke A."/>
            <person name="Hawes A."/>
            <person name="Hernandez J."/>
            <person name="Hines S."/>
            <person name="Holder M."/>
            <person name="Hume J."/>
            <person name="Jhangiani S.N."/>
            <person name="Joshi V."/>
            <person name="Khan Z.M."/>
            <person name="Jackson L."/>
            <person name="Kovar C."/>
            <person name="Kowis A."/>
            <person name="Lee S."/>
            <person name="Lewis L.R."/>
            <person name="Margolis J."/>
            <person name="Morgan M."/>
            <person name="Nazareth L.V."/>
            <person name="Nguyen N."/>
            <person name="Okwuonu G."/>
            <person name="Parker D."/>
            <person name="Richards S."/>
            <person name="Ruiz S.J."/>
            <person name="Santibanez J."/>
            <person name="Savard J."/>
            <person name="Scherer S.E."/>
            <person name="Schneider B."/>
            <person name="Sodergren E."/>
            <person name="Tautz D."/>
            <person name="Vattahil S."/>
            <person name="Villasana D."/>
            <person name="White C.S."/>
            <person name="Wright R."/>
            <person name="Park Y."/>
            <person name="Beeman R.W."/>
            <person name="Lord J."/>
            <person name="Oppert B."/>
            <person name="Lorenzen M."/>
            <person name="Brown S."/>
            <person name="Wang L."/>
            <person name="Savard J."/>
            <person name="Tautz D."/>
            <person name="Richards S."/>
            <person name="Weinstock G."/>
            <person name="Gibbs R.A."/>
            <person name="Liu Y."/>
            <person name="Worley K."/>
            <person name="Weinstock G."/>
            <person name="Elsik C.G."/>
            <person name="Reese J.T."/>
            <person name="Elhaik E."/>
            <person name="Landan G."/>
            <person name="Graur D."/>
            <person name="Arensburger P."/>
            <person name="Atkinson P."/>
            <person name="Beeman R.W."/>
            <person name="Beidler J."/>
            <person name="Brown S.J."/>
            <person name="Demuth J.P."/>
            <person name="Drury D.W."/>
            <person name="Du Y.Z."/>
            <person name="Fujiwara H."/>
            <person name="Lorenzen M."/>
            <person name="Maselli V."/>
            <person name="Osanai M."/>
            <person name="Park Y."/>
            <person name="Robertson H.M."/>
            <person name="Tu Z."/>
            <person name="Wang J.J."/>
            <person name="Wang S."/>
            <person name="Richards S."/>
            <person name="Song H."/>
            <person name="Zhang L."/>
            <person name="Sodergren E."/>
            <person name="Werner D."/>
            <person name="Stanke M."/>
            <person name="Morgenstern B."/>
            <person name="Solovyev V."/>
            <person name="Kosarev P."/>
            <person name="Brown G."/>
            <person name="Chen H.C."/>
            <person name="Ermolaeva O."/>
            <person name="Hlavina W."/>
            <person name="Kapustin Y."/>
            <person name="Kiryutin B."/>
            <person name="Kitts P."/>
            <person name="Maglott D."/>
            <person name="Pruitt K."/>
            <person name="Sapojnikov V."/>
            <person name="Souvorov A."/>
            <person name="Mackey A.J."/>
            <person name="Waterhouse R.M."/>
            <person name="Wyder S."/>
            <person name="Zdobnov E.M."/>
            <person name="Zdobnov E.M."/>
            <person name="Wyder S."/>
            <person name="Kriventseva E.V."/>
            <person name="Kadowaki T."/>
            <person name="Bork P."/>
            <person name="Aranda M."/>
            <person name="Bao R."/>
            <person name="Beermann A."/>
            <person name="Berns N."/>
            <person name="Bolognesi R."/>
            <person name="Bonneton F."/>
            <person name="Bopp D."/>
            <person name="Brown S.J."/>
            <person name="Bucher G."/>
            <person name="Butts T."/>
            <person name="Chaumot A."/>
            <person name="Denell R.E."/>
            <person name="Ferrier D.E."/>
            <person name="Friedrich M."/>
            <person name="Gordon C.M."/>
            <person name="Jindra M."/>
            <person name="Klingler M."/>
            <person name="Lan Q."/>
            <person name="Lattorff H.M."/>
            <person name="Laudet V."/>
            <person name="von Levetsow C."/>
            <person name="Liu Z."/>
            <person name="Lutz R."/>
            <person name="Lynch J.A."/>
            <person name="da Fonseca R.N."/>
            <person name="Posnien N."/>
            <person name="Reuter R."/>
            <person name="Roth S."/>
            <person name="Savard J."/>
            <person name="Schinko J.B."/>
            <person name="Schmitt C."/>
            <person name="Schoppmeier M."/>
            <person name="Schroder R."/>
            <person name="Shippy T.D."/>
            <person name="Simonnet F."/>
            <person name="Marques-Souza H."/>
            <person name="Tautz D."/>
            <person name="Tomoyasu Y."/>
            <person name="Trauner J."/>
            <person name="Van der Zee M."/>
            <person name="Vervoort M."/>
            <person name="Wittkopp N."/>
            <person name="Wimmer E.A."/>
            <person name="Yang X."/>
            <person name="Jones A.K."/>
            <person name="Sattelle D.B."/>
            <person name="Ebert P.R."/>
            <person name="Nelson D."/>
            <person name="Scott J.G."/>
            <person name="Beeman R.W."/>
            <person name="Muthukrishnan S."/>
            <person name="Kramer K.J."/>
            <person name="Arakane Y."/>
            <person name="Beeman R.W."/>
            <person name="Zhu Q."/>
            <person name="Hogenkamp D."/>
            <person name="Dixit R."/>
            <person name="Oppert B."/>
            <person name="Jiang H."/>
            <person name="Zou Z."/>
            <person name="Marshall J."/>
            <person name="Elpidina E."/>
            <person name="Vinokurov K."/>
            <person name="Oppert C."/>
            <person name="Zou Z."/>
            <person name="Evans J."/>
            <person name="Lu Z."/>
            <person name="Zhao P."/>
            <person name="Sumathipala N."/>
            <person name="Altincicek B."/>
            <person name="Vilcinskas A."/>
            <person name="Williams M."/>
            <person name="Hultmark D."/>
            <person name="Hetru C."/>
            <person name="Jiang H."/>
            <person name="Grimmelikhuijzen C.J."/>
            <person name="Hauser F."/>
            <person name="Cazzamali G."/>
            <person name="Williamson M."/>
            <person name="Park Y."/>
            <person name="Li B."/>
            <person name="Tanaka Y."/>
            <person name="Predel R."/>
            <person name="Neupert S."/>
            <person name="Schachtner J."/>
            <person name="Verleyen P."/>
            <person name="Raible F."/>
            <person name="Bork P."/>
            <person name="Friedrich M."/>
            <person name="Walden K.K."/>
            <person name="Robertson H.M."/>
            <person name="Angeli S."/>
            <person name="Foret S."/>
            <person name="Bucher G."/>
            <person name="Schuetz S."/>
            <person name="Maleszka R."/>
            <person name="Wimmer E.A."/>
            <person name="Beeman R.W."/>
            <person name="Lorenzen M."/>
            <person name="Tomoyasu Y."/>
            <person name="Miller S.C."/>
            <person name="Grossmann D."/>
            <person name="Bucher G."/>
        </authorList>
    </citation>
    <scope>NUCLEOTIDE SEQUENCE [LARGE SCALE GENOMIC DNA]</scope>
    <source>
        <strain evidence="5 6">Georgia GA2</strain>
    </source>
</reference>
<dbReference type="HOGENOM" id="CLU_069908_0_1_1"/>
<evidence type="ECO:0000256" key="4">
    <source>
        <dbReference type="SAM" id="SignalP"/>
    </source>
</evidence>
<dbReference type="Proteomes" id="UP000007266">
    <property type="component" value="Linkage group 5"/>
</dbReference>
<dbReference type="OMA" id="CIKESSM"/>
<dbReference type="GO" id="GO:0007623">
    <property type="term" value="P:circadian rhythm"/>
    <property type="evidence" value="ECO:0000318"/>
    <property type="project" value="GO_Central"/>
</dbReference>
<gene>
    <name evidence="5" type="primary">AUGUSTUS-3.0.2_13659</name>
    <name evidence="5" type="ORF">TcasGA2_TC013659</name>
</gene>
<dbReference type="InterPro" id="IPR038606">
    <property type="entry name" value="To_sf"/>
</dbReference>
<evidence type="ECO:0000313" key="6">
    <source>
        <dbReference type="Proteomes" id="UP000007266"/>
    </source>
</evidence>
<dbReference type="PANTHER" id="PTHR11008">
    <property type="entry name" value="PROTEIN TAKEOUT-LIKE PROTEIN"/>
    <property type="match status" value="1"/>
</dbReference>
<dbReference type="Pfam" id="PF06585">
    <property type="entry name" value="JHBP"/>
    <property type="match status" value="1"/>
</dbReference>
<organism evidence="5 6">
    <name type="scientific">Tribolium castaneum</name>
    <name type="common">Red flour beetle</name>
    <dbReference type="NCBI Taxonomy" id="7070"/>
    <lineage>
        <taxon>Eukaryota</taxon>
        <taxon>Metazoa</taxon>
        <taxon>Ecdysozoa</taxon>
        <taxon>Arthropoda</taxon>
        <taxon>Hexapoda</taxon>
        <taxon>Insecta</taxon>
        <taxon>Pterygota</taxon>
        <taxon>Neoptera</taxon>
        <taxon>Endopterygota</taxon>
        <taxon>Coleoptera</taxon>
        <taxon>Polyphaga</taxon>
        <taxon>Cucujiformia</taxon>
        <taxon>Tenebrionidae</taxon>
        <taxon>Tenebrionidae incertae sedis</taxon>
        <taxon>Tribolium</taxon>
    </lineage>
</organism>
<protein>
    <submittedName>
        <fullName evidence="5">Protein takeout-like Protein</fullName>
    </submittedName>
</protein>
<dbReference type="eggNOG" id="ENOG502SS65">
    <property type="taxonomic scope" value="Eukaryota"/>
</dbReference>
<evidence type="ECO:0000313" key="5">
    <source>
        <dbReference type="EMBL" id="EFA03576.1"/>
    </source>
</evidence>
<sequence length="256" mass="28786">MLFKKLPIFVILLFANICVILGERDLPAYYPRCYRDDPDLNQCLLNATEQVRPFLQKGVPELNVPPISPFYVPEVNLQLGTDSISYKSSLTNVTVTGLDTYKFTKFDFDVKKLLFTGAVTMGKINIKGNYSIKGKILTVPIEGKGQLDTTVVSSNGSLVQQAKLVTRRGKTYLESEKTKIHIDVGEVQSKMDGLFDGNEVLAKAADNVIKENLQEIVEEVKPAVEEVFTQIMEGILFKSVYRIPYEKLYPLHNQKS</sequence>
<evidence type="ECO:0000256" key="1">
    <source>
        <dbReference type="ARBA" id="ARBA00022729"/>
    </source>
</evidence>
<dbReference type="EMBL" id="KQ971342">
    <property type="protein sequence ID" value="EFA03576.1"/>
    <property type="molecule type" value="Genomic_DNA"/>
</dbReference>
<keyword evidence="1 4" id="KW-0732">Signal</keyword>
<dbReference type="InterPro" id="IPR010562">
    <property type="entry name" value="Haemolymph_juvenile_hormone-bd"/>
</dbReference>
<evidence type="ECO:0000256" key="2">
    <source>
        <dbReference type="ARBA" id="ARBA00023108"/>
    </source>
</evidence>
<dbReference type="FunFam" id="3.15.10.30:FF:000001">
    <property type="entry name" value="Takeout-like protein 1"/>
    <property type="match status" value="1"/>
</dbReference>
<feature type="chain" id="PRO_5003089504" evidence="4">
    <location>
        <begin position="23"/>
        <end position="256"/>
    </location>
</feature>
<evidence type="ECO:0000256" key="3">
    <source>
        <dbReference type="ARBA" id="ARBA00060902"/>
    </source>
</evidence>
<feature type="signal peptide" evidence="4">
    <location>
        <begin position="1"/>
        <end position="22"/>
    </location>
</feature>
<keyword evidence="2" id="KW-0090">Biological rhythms</keyword>
<accession>D6WKI2</accession>
<dbReference type="SMART" id="SM00700">
    <property type="entry name" value="JHBP"/>
    <property type="match status" value="1"/>
</dbReference>
<dbReference type="Gene3D" id="3.15.10.30">
    <property type="entry name" value="Haemolymph juvenile hormone binding protein"/>
    <property type="match status" value="1"/>
</dbReference>
<dbReference type="InParanoid" id="D6WKI2"/>
<keyword evidence="6" id="KW-1185">Reference proteome</keyword>
<reference evidence="5 6" key="2">
    <citation type="journal article" date="2010" name="Nucleic Acids Res.">
        <title>BeetleBase in 2010: revisions to provide comprehensive genomic information for Tribolium castaneum.</title>
        <authorList>
            <person name="Kim H.S."/>
            <person name="Murphy T."/>
            <person name="Xia J."/>
            <person name="Caragea D."/>
            <person name="Park Y."/>
            <person name="Beeman R.W."/>
            <person name="Lorenzen M.D."/>
            <person name="Butcher S."/>
            <person name="Manak J.R."/>
            <person name="Brown S.J."/>
        </authorList>
    </citation>
    <scope>GENOME REANNOTATION</scope>
    <source>
        <strain evidence="5 6">Georgia GA2</strain>
    </source>
</reference>
<dbReference type="PANTHER" id="PTHR11008:SF32">
    <property type="entry name" value="CIRCADIAN CLOCK-CONTROLLED PROTEIN DAYWAKE-RELATED"/>
    <property type="match status" value="1"/>
</dbReference>
<dbReference type="GO" id="GO:0005615">
    <property type="term" value="C:extracellular space"/>
    <property type="evidence" value="ECO:0000318"/>
    <property type="project" value="GO_Central"/>
</dbReference>
<comment type="similarity">
    <text evidence="3">Belongs to the TO family.</text>
</comment>
<dbReference type="PhylomeDB" id="D6WKI2"/>
<proteinExistence type="inferred from homology"/>